<proteinExistence type="predicted"/>
<gene>
    <name evidence="1" type="ORF">J2S39_001656</name>
</gene>
<name>A0ABU1ZYR0_9CORY</name>
<accession>A0ABU1ZYR0</accession>
<reference evidence="1" key="1">
    <citation type="submission" date="2023-07" db="EMBL/GenBank/DDBJ databases">
        <title>Sequencing the genomes of 1000 actinobacteria strains.</title>
        <authorList>
            <person name="Klenk H.-P."/>
        </authorList>
    </citation>
    <scope>NUCLEOTIDE SEQUENCE</scope>
    <source>
        <strain evidence="1">DSM 107476</strain>
    </source>
</reference>
<protein>
    <recommendedName>
        <fullName evidence="3">DUF222 domain-containing protein</fullName>
    </recommendedName>
</protein>
<organism evidence="1 2">
    <name type="scientific">Corynebacterium guangdongense</name>
    <dbReference type="NCBI Taxonomy" id="1783348"/>
    <lineage>
        <taxon>Bacteria</taxon>
        <taxon>Bacillati</taxon>
        <taxon>Actinomycetota</taxon>
        <taxon>Actinomycetes</taxon>
        <taxon>Mycobacteriales</taxon>
        <taxon>Corynebacteriaceae</taxon>
        <taxon>Corynebacterium</taxon>
    </lineage>
</organism>
<dbReference type="Proteomes" id="UP001180840">
    <property type="component" value="Unassembled WGS sequence"/>
</dbReference>
<evidence type="ECO:0000313" key="1">
    <source>
        <dbReference type="EMBL" id="MDR7329980.1"/>
    </source>
</evidence>
<evidence type="ECO:0000313" key="2">
    <source>
        <dbReference type="Proteomes" id="UP001180840"/>
    </source>
</evidence>
<keyword evidence="2" id="KW-1185">Reference proteome</keyword>
<dbReference type="EMBL" id="JAVDXZ010000001">
    <property type="protein sequence ID" value="MDR7329980.1"/>
    <property type="molecule type" value="Genomic_DNA"/>
</dbReference>
<dbReference type="RefSeq" id="WP_290195254.1">
    <property type="nucleotide sequence ID" value="NZ_CP047654.1"/>
</dbReference>
<sequence length="228" mass="24921">MQKIAAQLRHRELTQEIYNIGDEVAEYIEHIAESVADFDGELAGDCLAEFDEIVDDARRDARRIVGELIGLRQALTSGVRAGILSASASDHARLPEPELLDAHGLEELHPTGATPLAISQLHDALDARTELTVQHLSELVEFTLQQTDRVARNLDAVSLPHMYARIGTLVSEVTEGWLSTVADTHRAYTRSRRGGNPPAFLEERARVDAIVAKVAAKKAAAEGRNFAS</sequence>
<evidence type="ECO:0008006" key="3">
    <source>
        <dbReference type="Google" id="ProtNLM"/>
    </source>
</evidence>
<comment type="caution">
    <text evidence="1">The sequence shown here is derived from an EMBL/GenBank/DDBJ whole genome shotgun (WGS) entry which is preliminary data.</text>
</comment>